<gene>
    <name evidence="2" type="ORF">BMG03_10140</name>
</gene>
<keyword evidence="3" id="KW-1185">Reference proteome</keyword>
<evidence type="ECO:0000259" key="1">
    <source>
        <dbReference type="Pfam" id="PF06568"/>
    </source>
</evidence>
<organism evidence="2 3">
    <name type="scientific">Thioclava nitratireducens</name>
    <dbReference type="NCBI Taxonomy" id="1915078"/>
    <lineage>
        <taxon>Bacteria</taxon>
        <taxon>Pseudomonadati</taxon>
        <taxon>Pseudomonadota</taxon>
        <taxon>Alphaproteobacteria</taxon>
        <taxon>Rhodobacterales</taxon>
        <taxon>Paracoccaceae</taxon>
        <taxon>Thioclava</taxon>
    </lineage>
</organism>
<feature type="domain" description="YjiS-like" evidence="1">
    <location>
        <begin position="22"/>
        <end position="55"/>
    </location>
</feature>
<name>A0ABM6IGW3_9RHOB</name>
<dbReference type="Pfam" id="PF06568">
    <property type="entry name" value="YjiS-like"/>
    <property type="match status" value="1"/>
</dbReference>
<dbReference type="EMBL" id="CP019437">
    <property type="protein sequence ID" value="AQS48122.1"/>
    <property type="molecule type" value="Genomic_DNA"/>
</dbReference>
<dbReference type="Proteomes" id="UP000185622">
    <property type="component" value="Chromosome"/>
</dbReference>
<reference evidence="2 3" key="1">
    <citation type="submission" date="2017-01" db="EMBL/GenBank/DDBJ databases">
        <title>The complete genome sequence of a sulfur-oxidizing marine bacterium Thioclava sp. 25B10_4T.</title>
        <authorList>
            <person name="Liu Y."/>
            <person name="Lai Q."/>
            <person name="Shao Z."/>
        </authorList>
    </citation>
    <scope>NUCLEOTIDE SEQUENCE [LARGE SCALE GENOMIC DNA]</scope>
    <source>
        <strain evidence="2 3">25B10_4</strain>
    </source>
</reference>
<protein>
    <recommendedName>
        <fullName evidence="1">YjiS-like domain-containing protein</fullName>
    </recommendedName>
</protein>
<proteinExistence type="predicted"/>
<dbReference type="RefSeq" id="WP_075776535.1">
    <property type="nucleotide sequence ID" value="NZ_CP019437.1"/>
</dbReference>
<evidence type="ECO:0000313" key="3">
    <source>
        <dbReference type="Proteomes" id="UP000185622"/>
    </source>
</evidence>
<accession>A0ABM6IGW3</accession>
<sequence length="68" mass="8107">MQTLSDIALKIRRPKGWMHALHWIVEQNANYRASHKLRSMTDERLEDMGISREDADTAFYKRFALRDD</sequence>
<evidence type="ECO:0000313" key="2">
    <source>
        <dbReference type="EMBL" id="AQS48122.1"/>
    </source>
</evidence>
<dbReference type="InterPro" id="IPR009506">
    <property type="entry name" value="YjiS-like"/>
</dbReference>